<feature type="compositionally biased region" description="Acidic residues" evidence="1">
    <location>
        <begin position="27"/>
        <end position="39"/>
    </location>
</feature>
<dbReference type="Proteomes" id="UP000707138">
    <property type="component" value="Unassembled WGS sequence"/>
</dbReference>
<accession>A0ABS2GFH4</accession>
<gene>
    <name evidence="2" type="ORF">H6A01_00975</name>
</gene>
<protein>
    <submittedName>
        <fullName evidence="2">Uncharacterized protein</fullName>
    </submittedName>
</protein>
<comment type="caution">
    <text evidence="2">The sequence shown here is derived from an EMBL/GenBank/DDBJ whole genome shotgun (WGS) entry which is preliminary data.</text>
</comment>
<evidence type="ECO:0000256" key="1">
    <source>
        <dbReference type="SAM" id="MobiDB-lite"/>
    </source>
</evidence>
<reference evidence="2 3" key="1">
    <citation type="journal article" date="2021" name="Sci. Rep.">
        <title>The distribution of antibiotic resistance genes in chicken gut microbiota commensals.</title>
        <authorList>
            <person name="Juricova H."/>
            <person name="Matiasovicova J."/>
            <person name="Kubasova T."/>
            <person name="Cejkova D."/>
            <person name="Rychlik I."/>
        </authorList>
    </citation>
    <scope>NUCLEOTIDE SEQUENCE [LARGE SCALE GENOMIC DNA]</scope>
    <source>
        <strain evidence="2 3">An537</strain>
    </source>
</reference>
<organism evidence="2 3">
    <name type="scientific">Veillonella magna</name>
    <dbReference type="NCBI Taxonomy" id="464322"/>
    <lineage>
        <taxon>Bacteria</taxon>
        <taxon>Bacillati</taxon>
        <taxon>Bacillota</taxon>
        <taxon>Negativicutes</taxon>
        <taxon>Veillonellales</taxon>
        <taxon>Veillonellaceae</taxon>
        <taxon>Veillonella</taxon>
    </lineage>
</organism>
<sequence length="48" mass="5286">MKPMNENGITRDELESLGITEDINAGMDEDDILEPDFTEGVDTNGETL</sequence>
<feature type="region of interest" description="Disordered" evidence="1">
    <location>
        <begin position="1"/>
        <end position="48"/>
    </location>
</feature>
<keyword evidence="3" id="KW-1185">Reference proteome</keyword>
<dbReference type="EMBL" id="JACJLA010000001">
    <property type="protein sequence ID" value="MBM6911899.1"/>
    <property type="molecule type" value="Genomic_DNA"/>
</dbReference>
<evidence type="ECO:0000313" key="3">
    <source>
        <dbReference type="Proteomes" id="UP000707138"/>
    </source>
</evidence>
<name>A0ABS2GFH4_9FIRM</name>
<evidence type="ECO:0000313" key="2">
    <source>
        <dbReference type="EMBL" id="MBM6911899.1"/>
    </source>
</evidence>
<dbReference type="RefSeq" id="WP_205087215.1">
    <property type="nucleotide sequence ID" value="NZ_JACJLA010000001.1"/>
</dbReference>
<proteinExistence type="predicted"/>